<feature type="region of interest" description="Disordered" evidence="1">
    <location>
        <begin position="1"/>
        <end position="20"/>
    </location>
</feature>
<feature type="region of interest" description="Disordered" evidence="1">
    <location>
        <begin position="363"/>
        <end position="388"/>
    </location>
</feature>
<dbReference type="EMBL" id="JAUSQZ010000001">
    <property type="protein sequence ID" value="MDP9827788.1"/>
    <property type="molecule type" value="Genomic_DNA"/>
</dbReference>
<feature type="region of interest" description="Disordered" evidence="1">
    <location>
        <begin position="1201"/>
        <end position="1229"/>
    </location>
</feature>
<dbReference type="InterPro" id="IPR029044">
    <property type="entry name" value="Nucleotide-diphossugar_trans"/>
</dbReference>
<reference evidence="2 3" key="1">
    <citation type="submission" date="2023-07" db="EMBL/GenBank/DDBJ databases">
        <title>Sequencing the genomes of 1000 actinobacteria strains.</title>
        <authorList>
            <person name="Klenk H.-P."/>
        </authorList>
    </citation>
    <scope>NUCLEOTIDE SEQUENCE [LARGE SCALE GENOMIC DNA]</scope>
    <source>
        <strain evidence="2 3">DSM 44388</strain>
    </source>
</reference>
<dbReference type="Gene3D" id="3.90.550.20">
    <property type="match status" value="2"/>
</dbReference>
<evidence type="ECO:0000313" key="3">
    <source>
        <dbReference type="Proteomes" id="UP001235712"/>
    </source>
</evidence>
<gene>
    <name evidence="2" type="ORF">J2S57_003537</name>
</gene>
<evidence type="ECO:0008006" key="4">
    <source>
        <dbReference type="Google" id="ProtNLM"/>
    </source>
</evidence>
<dbReference type="SUPFAM" id="SSF53448">
    <property type="entry name" value="Nucleotide-diphospho-sugar transferases"/>
    <property type="match status" value="2"/>
</dbReference>
<protein>
    <recommendedName>
        <fullName evidence="4">Glycosyl transferase-like sugar-binding protein</fullName>
    </recommendedName>
</protein>
<feature type="region of interest" description="Disordered" evidence="1">
    <location>
        <begin position="1906"/>
        <end position="1955"/>
    </location>
</feature>
<organism evidence="2 3">
    <name type="scientific">Kineosporia succinea</name>
    <dbReference type="NCBI Taxonomy" id="84632"/>
    <lineage>
        <taxon>Bacteria</taxon>
        <taxon>Bacillati</taxon>
        <taxon>Actinomycetota</taxon>
        <taxon>Actinomycetes</taxon>
        <taxon>Kineosporiales</taxon>
        <taxon>Kineosporiaceae</taxon>
        <taxon>Kineosporia</taxon>
    </lineage>
</organism>
<dbReference type="RefSeq" id="WP_307244287.1">
    <property type="nucleotide sequence ID" value="NZ_JAUSQZ010000001.1"/>
</dbReference>
<sequence>MKEIASVGRPAVGETATDLGERVPPLLRDLRADLRADTAPAPRPAPGRALRGWLRVTGDERLYDEAGEAELAAALGPDLFGGRAPHPAPGFLTGVDVTALAPAAVLPFLRRLSLTAPAPHADSLTPAQLLREPGPVVPMPGDDSAAMLRIPVAEAVPDIVHSVRLGGPGPLEDAPPASTTATLVVWTDVTREQTVRPDAEVEAWLRRASETGTLLVNIDEVFHAGAPMLLHEHYLAARDEALDFAAQHVRLEVLIRFGGVHVDAGIEVPGEPDEPGALAGATDFSVRGPEGEVIVAPAHHPALYLWRELLRVTAARPERELLGGAETMTTLGPVLPPAEAWRRRPDRARTRAALTMLRERFGLTPDETRRRKPADTSSPVTARPGTSAGEVARRLVTSLVRGLIAREGDLHLAAVAPLVDTRPDRDELWVAVLTLVTELAGTRGIPQVRSVTDVRAGQDGVPTPVRLPAAAAALLYRGPHPWPWIGAGAGPDGEPVWLLGELTGPALVRSVVGAPGNSLTVLPEPGRARAAGAASERTASLLCSALRQRVGRVPSPALRPVAPDLEGPRGARIRPWLGELLRQPVGDPAHEARMLAHLGPDLFGFRRPAPEPAFLEGVDVLRIPANRVASFFAGLSLTRLDGEFVAPAPGELAPEGLARNKVSRVRPGRDWGVEGAPPLPARAAIPHVVHGIWVGGPAPENGLLRINFGAAARHYHGQVHFVVWTDLTRSEAARAMAEPRPEGRAAVVRSMLNWARAQGISVVPVTEVFHAGAPMHLWWQYVADMVKLLPRGYSGASDRLRLEIMNRFGGAYVDSDDRFLFPGDEREPVEREGAQNLPAVFAAVARSVHAFTPHVTPPARVNCDVIVAPARHPALVLWREMDRIACSVSQEFLFGRSDLVQRRAAAAPYRYWHRYTVALRAGFVHSSVMRLLGISHSDPRLVRVMGAIREQSARTWTDSGGGRRVAPTGRPLPPAAIAPFSGRLAQVVASLVRRLISRPGDLHLTAVAPVIETMPDPDAAWLALLRFLALLAERNAVPQITSVTRFRWTDDGRPDYVGLPAAAERLLVPTRGRGDGFARELGQTRELAWVLDELVVPMKLVLAPPEGDLATSRIAAASSVVTRAAWLPDGFTGVQLSGRDGRACVGRVLVTPEDVAAVLSGVGPLTGPILLRMAGGPEHGREWFAARLTALLGRPVVVAHEPGRPHPTQVVSSAAQLRARQDEDGERRRRRAAELLSGLRGTEAPQVFDTEPFLTFRPGKDVPMSEGTRDAVSWLRRITDKRLYTAGFEAELAWRMGPDPYRRRVRPARPAWQTVDVSKLPPEAVDTFLRWLDLAGPDAVPAPDAGDLGVRLMQGQEGRVSRAAKDERARAWGQRRKAPRLDAEVVLPHLVHGIWMGGPLPESGGFRANYGSAAREYAGRVTFVLWTDVSRPEALAALRDVDPGPRARGIRSMLDWARDNGVLVVNFEEVFHAGTDTVLWAQMAAERAKRRPRAYAAASDHLRVEIVTQLGGAYVDGDNGFVGGDALPTMFDDVAASTPAFSVIVIEEFGSGGNDVIVAPAGHPAMRLWREISRLQYRLDQPQLFGDTHFMTERYARADKGLLRYSVVHRTGRNHHRVLAAVRVKPLGRAMVRLVPAAIDYHSELSWAPGSLEEKAGPLGPEETAELLLDVVSTLARHLLNRRGNLYLSEVAPVIASLPDPGAAWIAVLTRIEQLRALGAVPAVTSVTDTRWSDEGWIERVDLPPEAEAMLVRYPRPSGWLGSNLNAPGQPAWLSDEAVEPVRLRAPGRAPGRRWAPVEVRRDDTVVGLRYDDGIGRALARVVPPGPTLVWVRRWCGEPWGAAGRITAEQMALDLLRAGLHRRPVMIVTAPGERTSGGGAEAGLGDFASRLTALLGVPVTAVDAPATAPATRRAPQVQTSTLSSPGKREPERRALARRRLRPDPAAVPLDDAVHGGQADARAGELALLVQPLEG</sequence>
<dbReference type="Proteomes" id="UP001235712">
    <property type="component" value="Unassembled WGS sequence"/>
</dbReference>
<keyword evidence="3" id="KW-1185">Reference proteome</keyword>
<accession>A0ABT9P518</accession>
<feature type="compositionally biased region" description="Low complexity" evidence="1">
    <location>
        <begin position="1906"/>
        <end position="1915"/>
    </location>
</feature>
<name>A0ABT9P518_9ACTN</name>
<comment type="caution">
    <text evidence="2">The sequence shown here is derived from an EMBL/GenBank/DDBJ whole genome shotgun (WGS) entry which is preliminary data.</text>
</comment>
<evidence type="ECO:0000256" key="1">
    <source>
        <dbReference type="SAM" id="MobiDB-lite"/>
    </source>
</evidence>
<proteinExistence type="predicted"/>
<evidence type="ECO:0000313" key="2">
    <source>
        <dbReference type="EMBL" id="MDP9827788.1"/>
    </source>
</evidence>